<reference evidence="1 2" key="2">
    <citation type="submission" date="2019-02" db="EMBL/GenBank/DDBJ databases">
        <title>'Lichenibacterium ramalinii' gen. nov. sp. nov., 'Lichenibacterium minor' gen. nov. sp. nov.</title>
        <authorList>
            <person name="Pankratov T."/>
        </authorList>
    </citation>
    <scope>NUCLEOTIDE SEQUENCE [LARGE SCALE GENOMIC DNA]</scope>
    <source>
        <strain evidence="1 2">RmlP001</strain>
    </source>
</reference>
<gene>
    <name evidence="1" type="ORF">D3272_25035</name>
</gene>
<dbReference type="OrthoDB" id="7992128at2"/>
<keyword evidence="2" id="KW-1185">Reference proteome</keyword>
<sequence>MRRVLLAGQDKGGSGKSLVVRATAESVVAAWIIELEDEKRLIELEDRVDFFPVRAERSEIDRTSGAAARSEYDAVLDRMARKPAAGATTPELLIVDIGANASRSFLPEIASRAARFSRIGVEFAMLTVITAEPGAASSAPVVLSLARPFAKQLFAVENQVEGAVDAKILKALGKDVVLSRLPRLTLDPKANGLLQKGGLRFIAERLGEAEDSLSETYGFAAAGRMIQDLTAFRAQAMQAVAPMAEWLERGA</sequence>
<reference evidence="1 2" key="1">
    <citation type="submission" date="2018-09" db="EMBL/GenBank/DDBJ databases">
        <authorList>
            <person name="Grouzdev D.S."/>
            <person name="Krutkina M.S."/>
        </authorList>
    </citation>
    <scope>NUCLEOTIDE SEQUENCE [LARGE SCALE GENOMIC DNA]</scope>
    <source>
        <strain evidence="1 2">RmlP001</strain>
    </source>
</reference>
<protein>
    <recommendedName>
        <fullName evidence="3">ParA family protein</fullName>
    </recommendedName>
</protein>
<accession>A0A4Q2R894</accession>
<proteinExistence type="predicted"/>
<dbReference type="Proteomes" id="UP000289411">
    <property type="component" value="Unassembled WGS sequence"/>
</dbReference>
<dbReference type="EMBL" id="QYBC01000032">
    <property type="protein sequence ID" value="RYB01670.1"/>
    <property type="molecule type" value="Genomic_DNA"/>
</dbReference>
<dbReference type="AlphaFoldDB" id="A0A4Q2R894"/>
<organism evidence="1 2">
    <name type="scientific">Lichenibacterium ramalinae</name>
    <dbReference type="NCBI Taxonomy" id="2316527"/>
    <lineage>
        <taxon>Bacteria</taxon>
        <taxon>Pseudomonadati</taxon>
        <taxon>Pseudomonadota</taxon>
        <taxon>Alphaproteobacteria</taxon>
        <taxon>Hyphomicrobiales</taxon>
        <taxon>Lichenihabitantaceae</taxon>
        <taxon>Lichenibacterium</taxon>
    </lineage>
</organism>
<name>A0A4Q2R894_9HYPH</name>
<evidence type="ECO:0000313" key="1">
    <source>
        <dbReference type="EMBL" id="RYB01670.1"/>
    </source>
</evidence>
<evidence type="ECO:0000313" key="2">
    <source>
        <dbReference type="Proteomes" id="UP000289411"/>
    </source>
</evidence>
<comment type="caution">
    <text evidence="1">The sequence shown here is derived from an EMBL/GenBank/DDBJ whole genome shotgun (WGS) entry which is preliminary data.</text>
</comment>
<evidence type="ECO:0008006" key="3">
    <source>
        <dbReference type="Google" id="ProtNLM"/>
    </source>
</evidence>